<name>A0ABT8GUL1_9BACL</name>
<comment type="caution">
    <text evidence="1">The sequence shown here is derived from an EMBL/GenBank/DDBJ whole genome shotgun (WGS) entry which is preliminary data.</text>
</comment>
<gene>
    <name evidence="1" type="ORF">QYB95_16220</name>
</gene>
<dbReference type="Proteomes" id="UP001172743">
    <property type="component" value="Unassembled WGS sequence"/>
</dbReference>
<dbReference type="Pfam" id="PF14305">
    <property type="entry name" value="ATPgrasp_TupA"/>
    <property type="match status" value="1"/>
</dbReference>
<protein>
    <submittedName>
        <fullName evidence="1">ATP-grasp fold amidoligase family protein</fullName>
    </submittedName>
</protein>
<proteinExistence type="predicted"/>
<dbReference type="EMBL" id="JAUHTQ010000016">
    <property type="protein sequence ID" value="MDN4495100.1"/>
    <property type="molecule type" value="Genomic_DNA"/>
</dbReference>
<reference evidence="1" key="1">
    <citation type="submission" date="2023-07" db="EMBL/GenBank/DDBJ databases">
        <title>Ureibacillus sp. isolated from freshwater well.</title>
        <authorList>
            <person name="Kirdat K."/>
            <person name="Bhatt A."/>
            <person name="Teware R."/>
            <person name="Bhavsar Y."/>
            <person name="Yadav A."/>
        </authorList>
    </citation>
    <scope>NUCLEOTIDE SEQUENCE</scope>
    <source>
        <strain evidence="1">BA0131</strain>
    </source>
</reference>
<accession>A0ABT8GUL1</accession>
<sequence>MSIKSKVLRFCFSLLVKFSPKLASEVIYYKTFKKKLDLKNPKTINEKLMWLKLNEDDSLKAKCADKYLVREYINEKGFSKILNDLIKVYDNVEELDFNQLPNQFVIKCTHGSGFNIICTDKKNLDLNRTKAQLKKWMKTNYSLISCEPHYARHKPKIVVERYLERDHKVNSPMDIQFHCFHGEPRLIEVILNNCNQEEDYILYNLDWENLPYNDASLNLKTTIDKPSKLDEMIEITKVLSQEFTYVRVDLYFSFDKIYFGELTFTPDACLATYYINNADYKVGRLLELPSISKKQSLKSTVH</sequence>
<evidence type="ECO:0000313" key="2">
    <source>
        <dbReference type="Proteomes" id="UP001172743"/>
    </source>
</evidence>
<keyword evidence="2" id="KW-1185">Reference proteome</keyword>
<evidence type="ECO:0000313" key="1">
    <source>
        <dbReference type="EMBL" id="MDN4495100.1"/>
    </source>
</evidence>
<dbReference type="RefSeq" id="WP_301139420.1">
    <property type="nucleotide sequence ID" value="NZ_JAUHTQ010000016.1"/>
</dbReference>
<organism evidence="1 2">
    <name type="scientific">Ureibacillus aquaedulcis</name>
    <dbReference type="NCBI Taxonomy" id="3058421"/>
    <lineage>
        <taxon>Bacteria</taxon>
        <taxon>Bacillati</taxon>
        <taxon>Bacillota</taxon>
        <taxon>Bacilli</taxon>
        <taxon>Bacillales</taxon>
        <taxon>Caryophanaceae</taxon>
        <taxon>Ureibacillus</taxon>
    </lineage>
</organism>
<dbReference type="InterPro" id="IPR029465">
    <property type="entry name" value="ATPgrasp_TupA"/>
</dbReference>